<evidence type="ECO:0000259" key="8">
    <source>
        <dbReference type="Pfam" id="PF02397"/>
    </source>
</evidence>
<keyword evidence="6 7" id="KW-0472">Membrane</keyword>
<dbReference type="GO" id="GO:0016020">
    <property type="term" value="C:membrane"/>
    <property type="evidence" value="ECO:0007669"/>
    <property type="project" value="UniProtKB-SubCell"/>
</dbReference>
<organism evidence="9 10">
    <name type="scientific">Xylanibacter rarus</name>
    <dbReference type="NCBI Taxonomy" id="1676614"/>
    <lineage>
        <taxon>Bacteria</taxon>
        <taxon>Pseudomonadati</taxon>
        <taxon>Bacteroidota</taxon>
        <taxon>Bacteroidia</taxon>
        <taxon>Bacteroidales</taxon>
        <taxon>Prevotellaceae</taxon>
        <taxon>Xylanibacter</taxon>
    </lineage>
</organism>
<feature type="transmembrane region" description="Helical" evidence="7">
    <location>
        <begin position="42"/>
        <end position="62"/>
    </location>
</feature>
<dbReference type="PANTHER" id="PTHR30576">
    <property type="entry name" value="COLANIC BIOSYNTHESIS UDP-GLUCOSE LIPID CARRIER TRANSFERASE"/>
    <property type="match status" value="1"/>
</dbReference>
<keyword evidence="3" id="KW-0808">Transferase</keyword>
<dbReference type="GO" id="GO:0016780">
    <property type="term" value="F:phosphotransferase activity, for other substituted phosphate groups"/>
    <property type="evidence" value="ECO:0007669"/>
    <property type="project" value="TreeGrafter"/>
</dbReference>
<dbReference type="NCBIfam" id="TIGR03023">
    <property type="entry name" value="WcaJ_sugtrans"/>
    <property type="match status" value="1"/>
</dbReference>
<dbReference type="InterPro" id="IPR017473">
    <property type="entry name" value="Undecaprenyl-P_gluc_Ptfrase"/>
</dbReference>
<feature type="transmembrane region" description="Helical" evidence="7">
    <location>
        <begin position="277"/>
        <end position="301"/>
    </location>
</feature>
<sequence>MISAFDKTFKLGILLSVIDWLTFNVVFLLFTLFSGADTSGEFVADLLMANVSYVVALQIVTISLHHRQAQPAKVLSNTSRTSAIFIVLYAAVLGIMGFSVPGLAYCIEISLLVFLVTSIERLLLRTYIKHKRSVGRNRVDTIILGTGQMEQKIADVMTNVWNGYNLLGYFIKTDSDSMTNSSTGEELAYLGEESELLPFIENNHVDELYIGVMPDKLKEYKALMRLCEKHMIRTYYVPTISYGEFRSAKVMEFGDIYVMSQYNEPLKDMRNRIQKRVFDFVVSLLFICTLFPIILIIVAIVSKITMPGPLFFKQKRTGYDGKDFVCYKFRSMKVNKDSDKVQAVKDDPRVTKWGLLMRHTNIDELPQFINVLKGNMSIVGPRPHMLAHTDYYSQLISDYMIRHYVKPGITGWAQTHGERGETKTVDDMKRRVEKDIWYIEHWSFWLDIQIILKTVSDAIHGDEKAY</sequence>
<evidence type="ECO:0000256" key="6">
    <source>
        <dbReference type="ARBA" id="ARBA00023136"/>
    </source>
</evidence>
<keyword evidence="10" id="KW-1185">Reference proteome</keyword>
<proteinExistence type="inferred from homology"/>
<reference evidence="9 10" key="1">
    <citation type="submission" date="2015-06" db="EMBL/GenBank/DDBJ databases">
        <title>Prevotella sp. 109, sp. nov., a novel member of the family Prevotellaceae isolated from human faeces.</title>
        <authorList>
            <person name="Shkoporov A.N."/>
            <person name="Chaplin A.V."/>
            <person name="Kafarskaia L.I."/>
            <person name="Efimov B.A."/>
        </authorList>
    </citation>
    <scope>NUCLEOTIDE SEQUENCE [LARGE SCALE GENOMIC DNA]</scope>
    <source>
        <strain evidence="9 10">109</strain>
    </source>
</reference>
<evidence type="ECO:0000256" key="4">
    <source>
        <dbReference type="ARBA" id="ARBA00022692"/>
    </source>
</evidence>
<dbReference type="Pfam" id="PF02397">
    <property type="entry name" value="Bac_transf"/>
    <property type="match status" value="1"/>
</dbReference>
<feature type="transmembrane region" description="Helical" evidence="7">
    <location>
        <begin position="109"/>
        <end position="128"/>
    </location>
</feature>
<name>A0A8E1QWS0_9BACT</name>
<dbReference type="Proteomes" id="UP000036951">
    <property type="component" value="Unassembled WGS sequence"/>
</dbReference>
<comment type="caution">
    <text evidence="9">The sequence shown here is derived from an EMBL/GenBank/DDBJ whole genome shotgun (WGS) entry which is preliminary data.</text>
</comment>
<keyword evidence="5 7" id="KW-1133">Transmembrane helix</keyword>
<dbReference type="RefSeq" id="WP_082335238.1">
    <property type="nucleotide sequence ID" value="NZ_DAWCKJ010000015.1"/>
</dbReference>
<dbReference type="NCBIfam" id="TIGR03025">
    <property type="entry name" value="EPS_sugtrans"/>
    <property type="match status" value="1"/>
</dbReference>
<feature type="domain" description="Bacterial sugar transferase" evidence="8">
    <location>
        <begin position="275"/>
        <end position="458"/>
    </location>
</feature>
<feature type="transmembrane region" description="Helical" evidence="7">
    <location>
        <begin position="83"/>
        <end position="103"/>
    </location>
</feature>
<feature type="transmembrane region" description="Helical" evidence="7">
    <location>
        <begin position="12"/>
        <end position="36"/>
    </location>
</feature>
<evidence type="ECO:0000313" key="9">
    <source>
        <dbReference type="EMBL" id="KOO68080.1"/>
    </source>
</evidence>
<dbReference type="EMBL" id="LFQU01000018">
    <property type="protein sequence ID" value="KOO68080.1"/>
    <property type="molecule type" value="Genomic_DNA"/>
</dbReference>
<dbReference type="OrthoDB" id="9808602at2"/>
<comment type="similarity">
    <text evidence="2">Belongs to the bacterial sugar transferase family.</text>
</comment>
<evidence type="ECO:0000256" key="3">
    <source>
        <dbReference type="ARBA" id="ARBA00022679"/>
    </source>
</evidence>
<dbReference type="Gene3D" id="3.40.50.720">
    <property type="entry name" value="NAD(P)-binding Rossmann-like Domain"/>
    <property type="match status" value="1"/>
</dbReference>
<evidence type="ECO:0000256" key="2">
    <source>
        <dbReference type="ARBA" id="ARBA00006464"/>
    </source>
</evidence>
<evidence type="ECO:0000313" key="10">
    <source>
        <dbReference type="Proteomes" id="UP000036951"/>
    </source>
</evidence>
<dbReference type="PANTHER" id="PTHR30576:SF0">
    <property type="entry name" value="UNDECAPRENYL-PHOSPHATE N-ACETYLGALACTOSAMINYL 1-PHOSPHATE TRANSFERASE-RELATED"/>
    <property type="match status" value="1"/>
</dbReference>
<dbReference type="AlphaFoldDB" id="A0A8E1QWS0"/>
<dbReference type="InterPro" id="IPR003362">
    <property type="entry name" value="Bact_transf"/>
</dbReference>
<evidence type="ECO:0000256" key="5">
    <source>
        <dbReference type="ARBA" id="ARBA00022989"/>
    </source>
</evidence>
<keyword evidence="4 7" id="KW-0812">Transmembrane</keyword>
<evidence type="ECO:0000256" key="1">
    <source>
        <dbReference type="ARBA" id="ARBA00004141"/>
    </source>
</evidence>
<dbReference type="Pfam" id="PF13727">
    <property type="entry name" value="CoA_binding_3"/>
    <property type="match status" value="1"/>
</dbReference>
<evidence type="ECO:0000256" key="7">
    <source>
        <dbReference type="SAM" id="Phobius"/>
    </source>
</evidence>
<comment type="subcellular location">
    <subcellularLocation>
        <location evidence="1">Membrane</location>
        <topology evidence="1">Multi-pass membrane protein</topology>
    </subcellularLocation>
</comment>
<gene>
    <name evidence="9" type="ORF">ACU52_09510</name>
</gene>
<dbReference type="InterPro" id="IPR017475">
    <property type="entry name" value="EPS_sugar_tfrase"/>
</dbReference>
<protein>
    <recommendedName>
        <fullName evidence="8">Bacterial sugar transferase domain-containing protein</fullName>
    </recommendedName>
</protein>
<accession>A0A8E1QWS0</accession>